<reference evidence="1 2" key="1">
    <citation type="submission" date="2019-05" db="EMBL/GenBank/DDBJ databases">
        <title>Another draft genome of Portunus trituberculatus and its Hox gene families provides insights of decapod evolution.</title>
        <authorList>
            <person name="Jeong J.-H."/>
            <person name="Song I."/>
            <person name="Kim S."/>
            <person name="Choi T."/>
            <person name="Kim D."/>
            <person name="Ryu S."/>
            <person name="Kim W."/>
        </authorList>
    </citation>
    <scope>NUCLEOTIDE SEQUENCE [LARGE SCALE GENOMIC DNA]</scope>
    <source>
        <tissue evidence="1">Muscle</tissue>
    </source>
</reference>
<sequence length="39" mass="4831">MEVRRLMVHSLQYFNPHISFYNCIKSPHSNQNEYENMSW</sequence>
<accession>A0A5B7D784</accession>
<evidence type="ECO:0000313" key="2">
    <source>
        <dbReference type="Proteomes" id="UP000324222"/>
    </source>
</evidence>
<organism evidence="1 2">
    <name type="scientific">Portunus trituberculatus</name>
    <name type="common">Swimming crab</name>
    <name type="synonym">Neptunus trituberculatus</name>
    <dbReference type="NCBI Taxonomy" id="210409"/>
    <lineage>
        <taxon>Eukaryota</taxon>
        <taxon>Metazoa</taxon>
        <taxon>Ecdysozoa</taxon>
        <taxon>Arthropoda</taxon>
        <taxon>Crustacea</taxon>
        <taxon>Multicrustacea</taxon>
        <taxon>Malacostraca</taxon>
        <taxon>Eumalacostraca</taxon>
        <taxon>Eucarida</taxon>
        <taxon>Decapoda</taxon>
        <taxon>Pleocyemata</taxon>
        <taxon>Brachyura</taxon>
        <taxon>Eubrachyura</taxon>
        <taxon>Portunoidea</taxon>
        <taxon>Portunidae</taxon>
        <taxon>Portuninae</taxon>
        <taxon>Portunus</taxon>
    </lineage>
</organism>
<dbReference type="EMBL" id="VSRR010000564">
    <property type="protein sequence ID" value="MPC17162.1"/>
    <property type="molecule type" value="Genomic_DNA"/>
</dbReference>
<dbReference type="Proteomes" id="UP000324222">
    <property type="component" value="Unassembled WGS sequence"/>
</dbReference>
<name>A0A5B7D784_PORTR</name>
<comment type="caution">
    <text evidence="1">The sequence shown here is derived from an EMBL/GenBank/DDBJ whole genome shotgun (WGS) entry which is preliminary data.</text>
</comment>
<evidence type="ECO:0000313" key="1">
    <source>
        <dbReference type="EMBL" id="MPC17162.1"/>
    </source>
</evidence>
<gene>
    <name evidence="1" type="ORF">E2C01_010009</name>
</gene>
<keyword evidence="2" id="KW-1185">Reference proteome</keyword>
<protein>
    <submittedName>
        <fullName evidence="1">Uncharacterized protein</fullName>
    </submittedName>
</protein>
<dbReference type="AlphaFoldDB" id="A0A5B7D784"/>
<proteinExistence type="predicted"/>